<keyword evidence="4" id="KW-1185">Reference proteome</keyword>
<feature type="transmembrane region" description="Helical" evidence="1">
    <location>
        <begin position="205"/>
        <end position="222"/>
    </location>
</feature>
<evidence type="ECO:0000313" key="4">
    <source>
        <dbReference type="Proteomes" id="UP000612361"/>
    </source>
</evidence>
<feature type="transmembrane region" description="Helical" evidence="1">
    <location>
        <begin position="145"/>
        <end position="164"/>
    </location>
</feature>
<keyword evidence="3" id="KW-0808">Transferase</keyword>
<feature type="transmembrane region" description="Helical" evidence="1">
    <location>
        <begin position="33"/>
        <end position="53"/>
    </location>
</feature>
<dbReference type="PANTHER" id="PTHR37312:SF1">
    <property type="entry name" value="MEMBRANE-BOUND ACYLTRANSFERASE YKRP-RELATED"/>
    <property type="match status" value="1"/>
</dbReference>
<dbReference type="Proteomes" id="UP000612361">
    <property type="component" value="Unassembled WGS sequence"/>
</dbReference>
<evidence type="ECO:0000259" key="2">
    <source>
        <dbReference type="Pfam" id="PF01757"/>
    </source>
</evidence>
<feature type="transmembrane region" description="Helical" evidence="1">
    <location>
        <begin position="312"/>
        <end position="330"/>
    </location>
</feature>
<protein>
    <submittedName>
        <fullName evidence="3">Acyltransferase family protein</fullName>
    </submittedName>
</protein>
<evidence type="ECO:0000256" key="1">
    <source>
        <dbReference type="SAM" id="Phobius"/>
    </source>
</evidence>
<feature type="transmembrane region" description="Helical" evidence="1">
    <location>
        <begin position="289"/>
        <end position="306"/>
    </location>
</feature>
<feature type="domain" description="Acyltransferase 3" evidence="2">
    <location>
        <begin position="8"/>
        <end position="325"/>
    </location>
</feature>
<gene>
    <name evidence="3" type="ORF">H8K47_02465</name>
</gene>
<evidence type="ECO:0000313" key="3">
    <source>
        <dbReference type="EMBL" id="MBC3934215.1"/>
    </source>
</evidence>
<comment type="caution">
    <text evidence="3">The sequence shown here is derived from an EMBL/GenBank/DDBJ whole genome shotgun (WGS) entry which is preliminary data.</text>
</comment>
<accession>A0A923I7T2</accession>
<dbReference type="AlphaFoldDB" id="A0A923I7T2"/>
<sequence length="348" mass="39880">MNNKARVAWVDVLKFLGIFAIYIGHFGNSAGKLYPFVFTYHVPMFFFAAGFFAPGKADEKFLTFAQKKTAQLLLPYVFFSLIALLVFTILNDWGFIDFREAFKSFILGIRNKVYAASLWFIPCLYIVVVIDYLFLVLFKSRVATYLLALLAYVASQTILPNNPVVNPSWIMNIDSAMYYYLYYVLGKAMFPLLKEQSLFFSECWLKKILILITVLFVLANYFNGSDWLIRIIGTVAPSLQTFKPLTEVIYIFTILVLIFGNILLAMLLQKISLLQKLGRETLIFCGTENIFKIVLTQLLVLVGLKINLANPLLTIIFSFLCLLLCNYFVVKFLSEYFPAYVGKIKQAQ</sequence>
<feature type="transmembrane region" description="Helical" evidence="1">
    <location>
        <begin position="73"/>
        <end position="96"/>
    </location>
</feature>
<reference evidence="3" key="1">
    <citation type="submission" date="2020-08" db="EMBL/GenBank/DDBJ databases">
        <title>Novel species isolated from subtropical streams in China.</title>
        <authorList>
            <person name="Lu H."/>
        </authorList>
    </citation>
    <scope>NUCLEOTIDE SEQUENCE</scope>
    <source>
        <strain evidence="3">CY7W</strain>
    </source>
</reference>
<name>A0A923I7T2_9BURK</name>
<keyword evidence="1" id="KW-1133">Transmembrane helix</keyword>
<feature type="transmembrane region" description="Helical" evidence="1">
    <location>
        <begin position="116"/>
        <end position="138"/>
    </location>
</feature>
<proteinExistence type="predicted"/>
<keyword evidence="1" id="KW-0472">Membrane</keyword>
<dbReference type="EMBL" id="JACOGG010000002">
    <property type="protein sequence ID" value="MBC3934215.1"/>
    <property type="molecule type" value="Genomic_DNA"/>
</dbReference>
<feature type="transmembrane region" description="Helical" evidence="1">
    <location>
        <begin position="7"/>
        <end position="27"/>
    </location>
</feature>
<organism evidence="3 4">
    <name type="scientific">Undibacterium rugosum</name>
    <dbReference type="NCBI Taxonomy" id="2762291"/>
    <lineage>
        <taxon>Bacteria</taxon>
        <taxon>Pseudomonadati</taxon>
        <taxon>Pseudomonadota</taxon>
        <taxon>Betaproteobacteria</taxon>
        <taxon>Burkholderiales</taxon>
        <taxon>Oxalobacteraceae</taxon>
        <taxon>Undibacterium</taxon>
    </lineage>
</organism>
<dbReference type="GO" id="GO:0016747">
    <property type="term" value="F:acyltransferase activity, transferring groups other than amino-acyl groups"/>
    <property type="evidence" value="ECO:0007669"/>
    <property type="project" value="InterPro"/>
</dbReference>
<dbReference type="InterPro" id="IPR052734">
    <property type="entry name" value="Nod_factor_acetyltransferase"/>
</dbReference>
<feature type="transmembrane region" description="Helical" evidence="1">
    <location>
        <begin position="248"/>
        <end position="268"/>
    </location>
</feature>
<dbReference type="InterPro" id="IPR002656">
    <property type="entry name" value="Acyl_transf_3_dom"/>
</dbReference>
<keyword evidence="3" id="KW-0012">Acyltransferase</keyword>
<keyword evidence="1" id="KW-0812">Transmembrane</keyword>
<dbReference type="PANTHER" id="PTHR37312">
    <property type="entry name" value="MEMBRANE-BOUND ACYLTRANSFERASE YKRP-RELATED"/>
    <property type="match status" value="1"/>
</dbReference>
<dbReference type="RefSeq" id="WP_186879843.1">
    <property type="nucleotide sequence ID" value="NZ_JACOGG010000002.1"/>
</dbReference>
<dbReference type="Pfam" id="PF01757">
    <property type="entry name" value="Acyl_transf_3"/>
    <property type="match status" value="1"/>
</dbReference>